<dbReference type="GeneID" id="79188471"/>
<feature type="region of interest" description="Disordered" evidence="1">
    <location>
        <begin position="57"/>
        <end position="139"/>
    </location>
</feature>
<gene>
    <name evidence="2" type="ORF">HNO79_12030</name>
</gene>
<organism evidence="2 3">
    <name type="scientific">Komagataeibacter oboediens</name>
    <dbReference type="NCBI Taxonomy" id="65958"/>
    <lineage>
        <taxon>Bacteria</taxon>
        <taxon>Pseudomonadati</taxon>
        <taxon>Pseudomonadota</taxon>
        <taxon>Alphaproteobacteria</taxon>
        <taxon>Acetobacterales</taxon>
        <taxon>Acetobacteraceae</taxon>
        <taxon>Komagataeibacter</taxon>
    </lineage>
</organism>
<name>A0ABS5SPG5_9PROT</name>
<comment type="caution">
    <text evidence="2">The sequence shown here is derived from an EMBL/GenBank/DDBJ whole genome shotgun (WGS) entry which is preliminary data.</text>
</comment>
<keyword evidence="3" id="KW-1185">Reference proteome</keyword>
<feature type="region of interest" description="Disordered" evidence="1">
    <location>
        <begin position="261"/>
        <end position="280"/>
    </location>
</feature>
<sequence length="444" mass="46251">MADACRAAARLLARLPGRGRLPRTGQQQGRLARMAAVAGRVGRARAMWGSVAFFRRRPGRDTPRQGAAGMPLPSSSGKRAFPAVQAAAVRPGGGRGGAGTPAAIRDGRDCRPPPPATMRRRARKGAYPRLQRPDGAGMRPAVALSRRAVSGSVRVPQGQPAAPVPHPAPPGAGPARRGTGQATAIIPPFTHPAGGRTDPARVRHTRRAPRGTSAALSRGRPRVVHRVVPRAPAMTARMSAIAARNGSNPREPSPVLIRTAREPVPGTVPGTGQAGSRPARFLRPDGAAGRFARALPDRQPAGRHTVTIPRAAMPGLSVARVIRGGPVPVAGGPARPRRPGLIPHVARVRGVAPLRVPPPGAVMRGRPPFINPAPVERAGSIPPVPRGDRPPVVQVTIPVTLDHQAVGQAMARIDTAAARHELRATGTAPDVIRYPQMPGRAVGI</sequence>
<dbReference type="Proteomes" id="UP001519538">
    <property type="component" value="Unassembled WGS sequence"/>
</dbReference>
<evidence type="ECO:0000256" key="1">
    <source>
        <dbReference type="SAM" id="MobiDB-lite"/>
    </source>
</evidence>
<feature type="region of interest" description="Disordered" evidence="1">
    <location>
        <begin position="154"/>
        <end position="180"/>
    </location>
</feature>
<proteinExistence type="predicted"/>
<dbReference type="RefSeq" id="WP_214165869.1">
    <property type="nucleotide sequence ID" value="NZ_JABLUU010000014.1"/>
</dbReference>
<evidence type="ECO:0000313" key="3">
    <source>
        <dbReference type="Proteomes" id="UP001519538"/>
    </source>
</evidence>
<accession>A0ABS5SPG5</accession>
<dbReference type="EMBL" id="JABLUU010000014">
    <property type="protein sequence ID" value="MBT0676108.1"/>
    <property type="molecule type" value="Genomic_DNA"/>
</dbReference>
<protein>
    <submittedName>
        <fullName evidence="2">Uncharacterized protein</fullName>
    </submittedName>
</protein>
<feature type="compositionally biased region" description="Pro residues" evidence="1">
    <location>
        <begin position="162"/>
        <end position="172"/>
    </location>
</feature>
<reference evidence="2 3" key="1">
    <citation type="journal article" date="2021" name="Astrobiology">
        <title>Bacterial Cellulose Retains Robustness but Its Synthesis Declines After Exposure to a Mars-Like Environment Simulated Outside the International Space Station.</title>
        <authorList>
            <person name="Orlovska I."/>
            <person name="Podolich O."/>
            <person name="Kukharenko O."/>
            <person name="Zaets I."/>
            <person name="Reva O."/>
            <person name="Khirunenko L."/>
            <person name="Zmejkoski D."/>
            <person name="Rogalsky S."/>
            <person name="Barh D."/>
            <person name="Tiwari S."/>
            <person name="Kumavath R."/>
            <person name="Goes-Neto A."/>
            <person name="Azevedo V."/>
            <person name="Brenig B."/>
            <person name="Ghosh P."/>
            <person name="de Vera J.P."/>
            <person name="Kozyrovska N."/>
        </authorList>
    </citation>
    <scope>NUCLEOTIDE SEQUENCE [LARGE SCALE GENOMIC DNA]</scope>
    <source>
        <strain evidence="2 3">IMBG 311</strain>
    </source>
</reference>
<evidence type="ECO:0000313" key="2">
    <source>
        <dbReference type="EMBL" id="MBT0676108.1"/>
    </source>
</evidence>